<evidence type="ECO:0008006" key="3">
    <source>
        <dbReference type="Google" id="ProtNLM"/>
    </source>
</evidence>
<dbReference type="EMBL" id="AP025591">
    <property type="protein sequence ID" value="BDG02849.1"/>
    <property type="molecule type" value="Genomic_DNA"/>
</dbReference>
<proteinExistence type="predicted"/>
<evidence type="ECO:0000313" key="2">
    <source>
        <dbReference type="Proteomes" id="UP001162891"/>
    </source>
</evidence>
<organism evidence="1 2">
    <name type="scientific">Anaeromyxobacter oryzae</name>
    <dbReference type="NCBI Taxonomy" id="2918170"/>
    <lineage>
        <taxon>Bacteria</taxon>
        <taxon>Pseudomonadati</taxon>
        <taxon>Myxococcota</taxon>
        <taxon>Myxococcia</taxon>
        <taxon>Myxococcales</taxon>
        <taxon>Cystobacterineae</taxon>
        <taxon>Anaeromyxobacteraceae</taxon>
        <taxon>Anaeromyxobacter</taxon>
    </lineage>
</organism>
<evidence type="ECO:0000313" key="1">
    <source>
        <dbReference type="EMBL" id="BDG02849.1"/>
    </source>
</evidence>
<keyword evidence="2" id="KW-1185">Reference proteome</keyword>
<accession>A0ABM7WTQ4</accession>
<protein>
    <recommendedName>
        <fullName evidence="3">PcfJ-like protein</fullName>
    </recommendedName>
</protein>
<name>A0ABM7WTQ4_9BACT</name>
<sequence>MDVSGTVTGDPMRWTDPWQLDLETTARFEGAGEAVVVVHRWRGKRLELLVERWDEARHLVVHVGRPAELSVRRLGPHPGASRAPRPDVAEFMPQIWPVGHRSGWGGVFERLAKFATDCITYGQATPALRRSASSCTGHLRAIARALHARLDRDALCAALPFAPELRWWIYSAALNDESGRVAQLAHVCPGALLLSFQHAFAHAFAGRLMDGLASRSIVWNALAGMPLRRLIRRSVRCWGRLPFPSPFRDPDLPREDLGATWRERVEARDRQELLVRRAGPLVSCTDLTRPALPSFAPEDIPHAPDRNARWYRVSAFACMALARASHLAPGARDALSRFVSRHALLIDGHVRRSANSPGMDGFGVLHLVNRLAAYCDATGRRPSPGCDPLTFLEDASIWWQATHAQQHPFPRLPFVPPEPGLEIEPIRTATALYEEGRDMHHCAATLLPNAVRGEQFFYAARVGAERLTLSIEPGRAGGFKIADLRGFANRPPSADARRVVEQWVVRLWQLQAGTA</sequence>
<dbReference type="Proteomes" id="UP001162891">
    <property type="component" value="Chromosome"/>
</dbReference>
<reference evidence="2" key="1">
    <citation type="journal article" date="2022" name="Int. J. Syst. Evol. Microbiol.">
        <title>Anaeromyxobacter oryzae sp. nov., Anaeromyxobacter diazotrophicus sp. nov. and Anaeromyxobacter paludicola sp. nov., isolated from paddy soils.</title>
        <authorList>
            <person name="Itoh H."/>
            <person name="Xu Z."/>
            <person name="Mise K."/>
            <person name="Masuda Y."/>
            <person name="Ushijima N."/>
            <person name="Hayakawa C."/>
            <person name="Shiratori Y."/>
            <person name="Senoo K."/>
        </authorList>
    </citation>
    <scope>NUCLEOTIDE SEQUENCE [LARGE SCALE GENOMIC DNA]</scope>
    <source>
        <strain evidence="2">Red232</strain>
    </source>
</reference>
<gene>
    <name evidence="1" type="ORF">AMOR_18450</name>
</gene>